<evidence type="ECO:0000259" key="4">
    <source>
        <dbReference type="Pfam" id="PF07715"/>
    </source>
</evidence>
<dbReference type="InterPro" id="IPR037066">
    <property type="entry name" value="Plug_dom_sf"/>
</dbReference>
<gene>
    <name evidence="5" type="ORF">M091_1756</name>
</gene>
<dbReference type="Gene3D" id="2.60.40.1120">
    <property type="entry name" value="Carboxypeptidase-like, regulatory domain"/>
    <property type="match status" value="1"/>
</dbReference>
<comment type="similarity">
    <text evidence="1 2">Belongs to the TonB-dependent receptor family.</text>
</comment>
<dbReference type="InterPro" id="IPR023997">
    <property type="entry name" value="TonB-dep_OMP_SusC/RagA_CS"/>
</dbReference>
<keyword evidence="2" id="KW-0798">TonB box</keyword>
<keyword evidence="1" id="KW-0812">Transmembrane</keyword>
<evidence type="ECO:0000259" key="3">
    <source>
        <dbReference type="Pfam" id="PF00593"/>
    </source>
</evidence>
<evidence type="ECO:0000313" key="5">
    <source>
        <dbReference type="EMBL" id="KDS35947.1"/>
    </source>
</evidence>
<dbReference type="Pfam" id="PF07715">
    <property type="entry name" value="Plug"/>
    <property type="match status" value="1"/>
</dbReference>
<comment type="caution">
    <text evidence="5">The sequence shown here is derived from an EMBL/GenBank/DDBJ whole genome shotgun (WGS) entry which is preliminary data.</text>
</comment>
<proteinExistence type="inferred from homology"/>
<protein>
    <submittedName>
        <fullName evidence="5">TonB-linked outer membrane, SusC/RagA family protein</fullName>
    </submittedName>
</protein>
<dbReference type="InterPro" id="IPR008969">
    <property type="entry name" value="CarboxyPept-like_regulatory"/>
</dbReference>
<keyword evidence="1" id="KW-1134">Transmembrane beta strand</keyword>
<dbReference type="NCBIfam" id="TIGR04056">
    <property type="entry name" value="OMP_RagA_SusC"/>
    <property type="match status" value="1"/>
</dbReference>
<evidence type="ECO:0000313" key="6">
    <source>
        <dbReference type="Proteomes" id="UP000027850"/>
    </source>
</evidence>
<organism evidence="5 6">
    <name type="scientific">Parabacteroides distasonis str. 3776 D15 i</name>
    <dbReference type="NCBI Taxonomy" id="1339342"/>
    <lineage>
        <taxon>Bacteria</taxon>
        <taxon>Pseudomonadati</taxon>
        <taxon>Bacteroidota</taxon>
        <taxon>Bacteroidia</taxon>
        <taxon>Bacteroidales</taxon>
        <taxon>Tannerellaceae</taxon>
        <taxon>Parabacteroides</taxon>
    </lineage>
</organism>
<dbReference type="Gene3D" id="2.170.130.10">
    <property type="entry name" value="TonB-dependent receptor, plug domain"/>
    <property type="match status" value="1"/>
</dbReference>
<sequence>MCLILCMGGFSAHALPASLTSTSITQQNHSVTGTVKDNAGEPIIGASIVVKGTTTGIMSDIDGKFTLNVPANATLEISYIGYKTLTLPVNNKTNFNITLEEDSQNIDEVVVIGYGTRSKRDVTTAISNVGSEVIGKSISMSAENAMQGTMSGVQVSGITGDPMSRPTIRIRGTNTWGVSDPLYVVDGIAVTEMGAGIEGENARISDVRGPLNIMTMIDPNDIESISVLKDASAAAIYGVRAANGVILITTKKGRKDKPTVDFSARFGIQNITQELDWLTTPEYTKFVQGVYASNPELNIAEDNVGRFDPNDPRYLGNSPTYDWQKAVRNRNAPTQDYSAKVSGGTDNTDYYASVGYNKTEGTLLVNDLQRYSGAIKINTKINNWIKTGINYRIVNASGRSIGSSYMDVIRSAPWQPIYQAEGIPGYNGYAYGVGGLQEDGTYLNQKLYGQGTRINVLGTANTNDTKYDSWRNMGSLYVELTPLKGLTLKGTISMDRYQTNRYEFRDYDANAFDYSGGDPSSLGGGKSVGSYKEVETYNNNITSEFMANYANSFGKHNLDLLFNFSNQHYDAKYKTGSTEYLTTKKDYLRNLGGDRGYTSLESDQMRWALQGFLFRIGYNYAYKYYLDVTVRHDGSARFAPENRWGTFPSLSAAWRIKNEAFLENQDWLDDLKLRAGWGQLGNQEVRDMAYLSAISKAPHYAMGNTTQNNRPSSGMYHEGASIFGIPNRELTWEKTETFNIGFDAQMFSGLTLSAEYYHKKTHGILQTIDLPSCVGVIEDPVANIAEVQNQGFEISANWQGKIGNVNYSIGGNLTMTANKVLETYKHIPTSGGSVEEGYSMFYHKAYKVDGIFQSDAEAKEWLSKHEDVNYQNAKVGAGDFYFKDLRGAPKKEGEFYSEGPDGKIDSYDMVYVGKSIPGFFYGLNLNAEYKRFDISMQFTGVGDVVKYNSIKASTFFATEGDNVTRIVYNAWTPENKQNEYPRLVGGDPAQNLRYSDFFFESGAYFRLQNVQIGYTLPASVYKLCNNHIRNVRVYAGASNVFTITPYTGLDPENDTYPTPKTFFFGINARF</sequence>
<dbReference type="NCBIfam" id="TIGR04057">
    <property type="entry name" value="SusC_RagA_signa"/>
    <property type="match status" value="1"/>
</dbReference>
<dbReference type="PROSITE" id="PS52016">
    <property type="entry name" value="TONB_DEPENDENT_REC_3"/>
    <property type="match status" value="1"/>
</dbReference>
<dbReference type="InterPro" id="IPR039426">
    <property type="entry name" value="TonB-dep_rcpt-like"/>
</dbReference>
<dbReference type="InterPro" id="IPR012910">
    <property type="entry name" value="Plug_dom"/>
</dbReference>
<feature type="domain" description="TonB-dependent receptor plug" evidence="4">
    <location>
        <begin position="119"/>
        <end position="245"/>
    </location>
</feature>
<dbReference type="SUPFAM" id="SSF56935">
    <property type="entry name" value="Porins"/>
    <property type="match status" value="1"/>
</dbReference>
<dbReference type="InterPro" id="IPR000531">
    <property type="entry name" value="Beta-barrel_TonB"/>
</dbReference>
<evidence type="ECO:0000256" key="1">
    <source>
        <dbReference type="PROSITE-ProRule" id="PRU01360"/>
    </source>
</evidence>
<dbReference type="EMBL" id="JNHK01000092">
    <property type="protein sequence ID" value="KDS35947.1"/>
    <property type="molecule type" value="Genomic_DNA"/>
</dbReference>
<dbReference type="AlphaFoldDB" id="A0AB34L9M6"/>
<accession>A0AB34L9M6</accession>
<dbReference type="InterPro" id="IPR023996">
    <property type="entry name" value="TonB-dep_OMP_SusC/RagA"/>
</dbReference>
<keyword evidence="1 2" id="KW-0472">Membrane</keyword>
<comment type="subcellular location">
    <subcellularLocation>
        <location evidence="1">Cell outer membrane</location>
        <topology evidence="1">Multi-pass membrane protein</topology>
    </subcellularLocation>
</comment>
<dbReference type="GO" id="GO:0009279">
    <property type="term" value="C:cell outer membrane"/>
    <property type="evidence" value="ECO:0007669"/>
    <property type="project" value="UniProtKB-SubCell"/>
</dbReference>
<reference evidence="5 6" key="1">
    <citation type="submission" date="2014-04" db="EMBL/GenBank/DDBJ databases">
        <authorList>
            <person name="Sears C."/>
            <person name="Carroll K."/>
            <person name="Sack B.R."/>
            <person name="Qadri F."/>
            <person name="Myers L.L."/>
            <person name="Chung G.-T."/>
            <person name="Escheverria P."/>
            <person name="Fraser C.M."/>
            <person name="Sadzewicz L."/>
            <person name="Shefchek K.A."/>
            <person name="Tallon L."/>
            <person name="Das S.P."/>
            <person name="Daugherty S."/>
            <person name="Mongodin E.F."/>
        </authorList>
    </citation>
    <scope>NUCLEOTIDE SEQUENCE [LARGE SCALE GENOMIC DNA]</scope>
    <source>
        <strain evidence="5 6">3776 D15 i</strain>
    </source>
</reference>
<name>A0AB34L9M6_PARDI</name>
<dbReference type="Proteomes" id="UP000027850">
    <property type="component" value="Unassembled WGS sequence"/>
</dbReference>
<evidence type="ECO:0000256" key="2">
    <source>
        <dbReference type="RuleBase" id="RU003357"/>
    </source>
</evidence>
<dbReference type="Pfam" id="PF13715">
    <property type="entry name" value="CarbopepD_reg_2"/>
    <property type="match status" value="1"/>
</dbReference>
<keyword evidence="1" id="KW-0998">Cell outer membrane</keyword>
<dbReference type="SUPFAM" id="SSF49464">
    <property type="entry name" value="Carboxypeptidase regulatory domain-like"/>
    <property type="match status" value="1"/>
</dbReference>
<feature type="domain" description="TonB-dependent receptor-like beta-barrel" evidence="3">
    <location>
        <begin position="435"/>
        <end position="1039"/>
    </location>
</feature>
<keyword evidence="1" id="KW-0813">Transport</keyword>
<dbReference type="Pfam" id="PF00593">
    <property type="entry name" value="TonB_dep_Rec_b-barrel"/>
    <property type="match status" value="1"/>
</dbReference>
<dbReference type="FunFam" id="2.60.40.1120:FF:000003">
    <property type="entry name" value="Outer membrane protein Omp121"/>
    <property type="match status" value="1"/>
</dbReference>